<dbReference type="RefSeq" id="WP_139260739.1">
    <property type="nucleotide sequence ID" value="NZ_FRCX01000025.1"/>
</dbReference>
<protein>
    <submittedName>
        <fullName evidence="1">Uncharacterized protein</fullName>
    </submittedName>
</protein>
<organism evidence="1 2">
    <name type="scientific">Duganella sacchari</name>
    <dbReference type="NCBI Taxonomy" id="551987"/>
    <lineage>
        <taxon>Bacteria</taxon>
        <taxon>Pseudomonadati</taxon>
        <taxon>Pseudomonadota</taxon>
        <taxon>Betaproteobacteria</taxon>
        <taxon>Burkholderiales</taxon>
        <taxon>Oxalobacteraceae</taxon>
        <taxon>Telluria group</taxon>
        <taxon>Duganella</taxon>
    </lineage>
</organism>
<dbReference type="STRING" id="551987.SAMN05192549_12517"/>
<dbReference type="EMBL" id="FRCX01000025">
    <property type="protein sequence ID" value="SHN44734.1"/>
    <property type="molecule type" value="Genomic_DNA"/>
</dbReference>
<keyword evidence="2" id="KW-1185">Reference proteome</keyword>
<sequence length="198" mass="22295">MSRLSQSGDLTKWQRAVRMRHMALERAARDMGNVPLAFLSACRSADAFAKFENAAMEIEAIGSRNTLFKHADDLLSSFAQLNGCTGRQYLDNFRRRIYKAYLATPKKRQGKASEVDKLRHRFGELEHLLSNTQKAMVAQSTAYVALLSDVAAISRDSRIGELSSRRLSNLLNEHDEKFAKIFAPEVFATLRPDNVTSI</sequence>
<evidence type="ECO:0000313" key="2">
    <source>
        <dbReference type="Proteomes" id="UP000184339"/>
    </source>
</evidence>
<proteinExistence type="predicted"/>
<dbReference type="AlphaFoldDB" id="A0A1M7RES5"/>
<reference evidence="2" key="1">
    <citation type="submission" date="2016-11" db="EMBL/GenBank/DDBJ databases">
        <authorList>
            <person name="Varghese N."/>
            <person name="Submissions S."/>
        </authorList>
    </citation>
    <scope>NUCLEOTIDE SEQUENCE [LARGE SCALE GENOMIC DNA]</scope>
    <source>
        <strain evidence="2">Sac-22</strain>
    </source>
</reference>
<evidence type="ECO:0000313" key="1">
    <source>
        <dbReference type="EMBL" id="SHN44734.1"/>
    </source>
</evidence>
<gene>
    <name evidence="1" type="ORF">SAMN05192549_12517</name>
</gene>
<name>A0A1M7RES5_9BURK</name>
<accession>A0A1M7RES5</accession>
<dbReference type="Proteomes" id="UP000184339">
    <property type="component" value="Unassembled WGS sequence"/>
</dbReference>